<name>A0A7S3I9T7_9SPIT</name>
<gene>
    <name evidence="1" type="ORF">FEHR0123_LOCUS11661</name>
</gene>
<organism evidence="1">
    <name type="scientific">Favella ehrenbergii</name>
    <dbReference type="NCBI Taxonomy" id="182087"/>
    <lineage>
        <taxon>Eukaryota</taxon>
        <taxon>Sar</taxon>
        <taxon>Alveolata</taxon>
        <taxon>Ciliophora</taxon>
        <taxon>Intramacronucleata</taxon>
        <taxon>Spirotrichea</taxon>
        <taxon>Choreotrichia</taxon>
        <taxon>Tintinnida</taxon>
        <taxon>Xystonellidae</taxon>
        <taxon>Favella</taxon>
    </lineage>
</organism>
<dbReference type="EMBL" id="HBIE01037977">
    <property type="protein sequence ID" value="CAE0316705.1"/>
    <property type="molecule type" value="Transcribed_RNA"/>
</dbReference>
<dbReference type="PANTHER" id="PTHR13061:SF29">
    <property type="entry name" value="GAMMA CARBONIC ANHYDRASE-LIKE 1, MITOCHONDRIAL-RELATED"/>
    <property type="match status" value="1"/>
</dbReference>
<dbReference type="Pfam" id="PF00132">
    <property type="entry name" value="Hexapep"/>
    <property type="match status" value="1"/>
</dbReference>
<dbReference type="InterPro" id="IPR011004">
    <property type="entry name" value="Trimer_LpxA-like_sf"/>
</dbReference>
<dbReference type="AlphaFoldDB" id="A0A7S3I9T7"/>
<accession>A0A7S3I9T7</accession>
<dbReference type="CDD" id="cd04645">
    <property type="entry name" value="LbH_gamma_CA_like"/>
    <property type="match status" value="1"/>
</dbReference>
<protein>
    <submittedName>
        <fullName evidence="1">Uncharacterized protein</fullName>
    </submittedName>
</protein>
<sequence>MNSPAFVVGKMVQRLSYNLGRVQKEAGLQLDRMGSQFTQDIAYLQESSRHRQRMPLYDTIPQVADAWVAPNATLVGEVIVSKWATIWYNVTIRAELNAVRIGNFTSVGDGTSIYSSHSLPHGLASSVNIGKNVTIGASCSIHSCIIDDDCVIGSGSVIGAGARVERGAVILPNTVVPVGRLVPAGQVWGGNPCTFVRELSQKELNDNYMASYANGSAESTSADAFSLYPRDYVNDSVPAGEDSMEQYAEKKFFANMKQ</sequence>
<dbReference type="Gene3D" id="2.160.10.10">
    <property type="entry name" value="Hexapeptide repeat proteins"/>
    <property type="match status" value="1"/>
</dbReference>
<dbReference type="InterPro" id="IPR001451">
    <property type="entry name" value="Hexapep"/>
</dbReference>
<reference evidence="1" key="1">
    <citation type="submission" date="2021-01" db="EMBL/GenBank/DDBJ databases">
        <authorList>
            <person name="Corre E."/>
            <person name="Pelletier E."/>
            <person name="Niang G."/>
            <person name="Scheremetjew M."/>
            <person name="Finn R."/>
            <person name="Kale V."/>
            <person name="Holt S."/>
            <person name="Cochrane G."/>
            <person name="Meng A."/>
            <person name="Brown T."/>
            <person name="Cohen L."/>
        </authorList>
    </citation>
    <scope>NUCLEOTIDE SEQUENCE</scope>
    <source>
        <strain evidence="1">Fehren 1</strain>
    </source>
</reference>
<dbReference type="PANTHER" id="PTHR13061">
    <property type="entry name" value="DYNACTIN SUBUNIT P25"/>
    <property type="match status" value="1"/>
</dbReference>
<proteinExistence type="predicted"/>
<dbReference type="InterPro" id="IPR047324">
    <property type="entry name" value="LbH_gamma_CA-like"/>
</dbReference>
<dbReference type="InterPro" id="IPR050484">
    <property type="entry name" value="Transf_Hexapept/Carb_Anhydrase"/>
</dbReference>
<dbReference type="SUPFAM" id="SSF51161">
    <property type="entry name" value="Trimeric LpxA-like enzymes"/>
    <property type="match status" value="1"/>
</dbReference>
<evidence type="ECO:0000313" key="1">
    <source>
        <dbReference type="EMBL" id="CAE0316705.1"/>
    </source>
</evidence>